<evidence type="ECO:0000313" key="2">
    <source>
        <dbReference type="EMBL" id="MTW14474.1"/>
    </source>
</evidence>
<accession>A0A6L6QQW2</accession>
<protein>
    <submittedName>
        <fullName evidence="2">Uncharacterized protein</fullName>
    </submittedName>
</protein>
<evidence type="ECO:0000313" key="3">
    <source>
        <dbReference type="Proteomes" id="UP000472320"/>
    </source>
</evidence>
<keyword evidence="3" id="KW-1185">Reference proteome</keyword>
<reference evidence="2 3" key="1">
    <citation type="submission" date="2019-11" db="EMBL/GenBank/DDBJ databases">
        <title>Type strains purchased from KCTC, JCM and DSMZ.</title>
        <authorList>
            <person name="Lu H."/>
        </authorList>
    </citation>
    <scope>NUCLEOTIDE SEQUENCE [LARGE SCALE GENOMIC DNA]</scope>
    <source>
        <strain evidence="2 3">JCM 31587</strain>
    </source>
</reference>
<sequence>MKNWIWLALVLPGAVLAQEDIGRPATTGAPRIPETHSVEQADARLLQVKKDREVVEAEFSASETLCYEKFFVNACLDKAKEQRRLRLAELRAVEVEASHFKRQNAVEVRDRELEDRAQKDAAEAAYHAEHPKPPKVAPEDKPLPKPAAVSVAQRQAEHDAKERARAAQEAADAPKRAANAAAFERKKVESEKRQAEVKAKLAEKEAKKKKAAEAPTR</sequence>
<gene>
    <name evidence="2" type="ORF">GM658_28055</name>
</gene>
<feature type="compositionally biased region" description="Basic and acidic residues" evidence="1">
    <location>
        <begin position="183"/>
        <end position="206"/>
    </location>
</feature>
<dbReference type="AlphaFoldDB" id="A0A6L6QQW2"/>
<evidence type="ECO:0000256" key="1">
    <source>
        <dbReference type="SAM" id="MobiDB-lite"/>
    </source>
</evidence>
<dbReference type="Proteomes" id="UP000472320">
    <property type="component" value="Unassembled WGS sequence"/>
</dbReference>
<organism evidence="2 3">
    <name type="scientific">Massilia eburnea</name>
    <dbReference type="NCBI Taxonomy" id="1776165"/>
    <lineage>
        <taxon>Bacteria</taxon>
        <taxon>Pseudomonadati</taxon>
        <taxon>Pseudomonadota</taxon>
        <taxon>Betaproteobacteria</taxon>
        <taxon>Burkholderiales</taxon>
        <taxon>Oxalobacteraceae</taxon>
        <taxon>Telluria group</taxon>
        <taxon>Massilia</taxon>
    </lineage>
</organism>
<feature type="compositionally biased region" description="Basic and acidic residues" evidence="1">
    <location>
        <begin position="155"/>
        <end position="166"/>
    </location>
</feature>
<dbReference type="OrthoDB" id="8777086at2"/>
<feature type="compositionally biased region" description="Low complexity" evidence="1">
    <location>
        <begin position="167"/>
        <end position="182"/>
    </location>
</feature>
<dbReference type="EMBL" id="WNKX01000047">
    <property type="protein sequence ID" value="MTW14474.1"/>
    <property type="molecule type" value="Genomic_DNA"/>
</dbReference>
<feature type="compositionally biased region" description="Basic and acidic residues" evidence="1">
    <location>
        <begin position="108"/>
        <end position="143"/>
    </location>
</feature>
<proteinExistence type="predicted"/>
<comment type="caution">
    <text evidence="2">The sequence shown here is derived from an EMBL/GenBank/DDBJ whole genome shotgun (WGS) entry which is preliminary data.</text>
</comment>
<dbReference type="RefSeq" id="WP_155457413.1">
    <property type="nucleotide sequence ID" value="NZ_WNKX01000047.1"/>
</dbReference>
<feature type="region of interest" description="Disordered" evidence="1">
    <location>
        <begin position="108"/>
        <end position="217"/>
    </location>
</feature>
<name>A0A6L6QQW2_9BURK</name>